<dbReference type="PANTHER" id="PTHR28235">
    <property type="entry name" value="PROTEIN FYV4, MITOCHONDRIAL"/>
    <property type="match status" value="1"/>
</dbReference>
<keyword evidence="7" id="KW-1185">Reference proteome</keyword>
<evidence type="ECO:0000256" key="2">
    <source>
        <dbReference type="ARBA" id="ARBA00010492"/>
    </source>
</evidence>
<proteinExistence type="inferred from homology"/>
<feature type="domain" description="Small ribosomal subunit protein mS41 SAM" evidence="5">
    <location>
        <begin position="10"/>
        <end position="66"/>
    </location>
</feature>
<sequence length="89" mass="10661">MIANLRITDPKAFLSAIGRGCESLGEKFKDWNHMFTATSKEMKHELGFTPQQRRWILNWIEKYRQGVEPYLITKPDKRLRSKKKRKPRK</sequence>
<evidence type="ECO:0000256" key="3">
    <source>
        <dbReference type="ARBA" id="ARBA00023128"/>
    </source>
</evidence>
<evidence type="ECO:0000259" key="5">
    <source>
        <dbReference type="SMART" id="SM01238"/>
    </source>
</evidence>
<dbReference type="SMART" id="SM01238">
    <property type="entry name" value="IGR"/>
    <property type="match status" value="1"/>
</dbReference>
<evidence type="ECO:0000256" key="1">
    <source>
        <dbReference type="ARBA" id="ARBA00004173"/>
    </source>
</evidence>
<reference evidence="7" key="1">
    <citation type="journal article" date="2018" name="Nat. Microbiol.">
        <title>Leveraging single-cell genomics to expand the fungal tree of life.</title>
        <authorList>
            <person name="Ahrendt S.R."/>
            <person name="Quandt C.A."/>
            <person name="Ciobanu D."/>
            <person name="Clum A."/>
            <person name="Salamov A."/>
            <person name="Andreopoulos B."/>
            <person name="Cheng J.F."/>
            <person name="Woyke T."/>
            <person name="Pelin A."/>
            <person name="Henrissat B."/>
            <person name="Reynolds N.K."/>
            <person name="Benny G.L."/>
            <person name="Smith M.E."/>
            <person name="James T.Y."/>
            <person name="Grigoriev I.V."/>
        </authorList>
    </citation>
    <scope>NUCLEOTIDE SEQUENCE [LARGE SCALE GENOMIC DNA]</scope>
    <source>
        <strain evidence="7">Benny S71-1</strain>
    </source>
</reference>
<keyword evidence="3" id="KW-0496">Mitochondrion</keyword>
<dbReference type="OrthoDB" id="18595at2759"/>
<dbReference type="AlphaFoldDB" id="A0A4V1J1S3"/>
<accession>A0A4V1J1S3</accession>
<evidence type="ECO:0000256" key="4">
    <source>
        <dbReference type="ARBA" id="ARBA00035129"/>
    </source>
</evidence>
<protein>
    <recommendedName>
        <fullName evidence="4">Small ribosomal subunit protein mS41</fullName>
    </recommendedName>
</protein>
<organism evidence="6 7">
    <name type="scientific">Syncephalis pseudoplumigaleata</name>
    <dbReference type="NCBI Taxonomy" id="1712513"/>
    <lineage>
        <taxon>Eukaryota</taxon>
        <taxon>Fungi</taxon>
        <taxon>Fungi incertae sedis</taxon>
        <taxon>Zoopagomycota</taxon>
        <taxon>Zoopagomycotina</taxon>
        <taxon>Zoopagomycetes</taxon>
        <taxon>Zoopagales</taxon>
        <taxon>Piptocephalidaceae</taxon>
        <taxon>Syncephalis</taxon>
    </lineage>
</organism>
<comment type="subcellular location">
    <subcellularLocation>
        <location evidence="1">Mitochondrion</location>
    </subcellularLocation>
</comment>
<dbReference type="InterPro" id="IPR039603">
    <property type="entry name" value="Ribosomal_mS41"/>
</dbReference>
<dbReference type="InterPro" id="IPR019083">
    <property type="entry name" value="SAM_Ribosomal_mS41"/>
</dbReference>
<dbReference type="Pfam" id="PF09597">
    <property type="entry name" value="SAM_Ribosomal_mS41"/>
    <property type="match status" value="1"/>
</dbReference>
<evidence type="ECO:0000313" key="7">
    <source>
        <dbReference type="Proteomes" id="UP000278143"/>
    </source>
</evidence>
<dbReference type="EMBL" id="KZ989528">
    <property type="protein sequence ID" value="RKP26059.1"/>
    <property type="molecule type" value="Genomic_DNA"/>
</dbReference>
<gene>
    <name evidence="6" type="ORF">SYNPS1DRAFT_22096</name>
</gene>
<dbReference type="PANTHER" id="PTHR28235:SF1">
    <property type="entry name" value="SMALL RIBOSOMAL SUBUNIT PROTEIN MS41"/>
    <property type="match status" value="1"/>
</dbReference>
<name>A0A4V1J1S3_9FUNG</name>
<dbReference type="GO" id="GO:0005739">
    <property type="term" value="C:mitochondrion"/>
    <property type="evidence" value="ECO:0007669"/>
    <property type="project" value="UniProtKB-SubCell"/>
</dbReference>
<evidence type="ECO:0000313" key="6">
    <source>
        <dbReference type="EMBL" id="RKP26059.1"/>
    </source>
</evidence>
<dbReference type="Proteomes" id="UP000278143">
    <property type="component" value="Unassembled WGS sequence"/>
</dbReference>
<comment type="similarity">
    <text evidence="2">Belongs to the mitochondrion-specific ribosomal protein mS41 family.</text>
</comment>